<proteinExistence type="inferred from homology"/>
<dbReference type="InterPro" id="IPR036148">
    <property type="entry name" value="MmgE/PrpD_sf"/>
</dbReference>
<dbReference type="GO" id="GO:0016829">
    <property type="term" value="F:lyase activity"/>
    <property type="evidence" value="ECO:0007669"/>
    <property type="project" value="InterPro"/>
</dbReference>
<dbReference type="AlphaFoldDB" id="A0A158IR50"/>
<dbReference type="InterPro" id="IPR045337">
    <property type="entry name" value="MmgE_PrpD_C"/>
</dbReference>
<dbReference type="Pfam" id="PF03972">
    <property type="entry name" value="MmgE_PrpD_N"/>
    <property type="match status" value="1"/>
</dbReference>
<protein>
    <submittedName>
        <fullName evidence="4">MmgE/PrpD family protein</fullName>
    </submittedName>
</protein>
<accession>A0A158IR50</accession>
<dbReference type="InterPro" id="IPR042183">
    <property type="entry name" value="MmgE/PrpD_sf_1"/>
</dbReference>
<evidence type="ECO:0000256" key="1">
    <source>
        <dbReference type="ARBA" id="ARBA00006174"/>
    </source>
</evidence>
<dbReference type="EMBL" id="FCOK02000059">
    <property type="protein sequence ID" value="SAL59005.1"/>
    <property type="molecule type" value="Genomic_DNA"/>
</dbReference>
<evidence type="ECO:0000313" key="5">
    <source>
        <dbReference type="Proteomes" id="UP000054683"/>
    </source>
</evidence>
<sequence>MHARDTETHAFHYRLGVVTRMSVEKPEGHGIVGEKLGAWIAGAQASALPAQTVEIARLLLLDVTGLCISGRDEDYIHATLQATDPGGACTALGHANSFSAFDAALINGTAAHGEDYDDTFEGGPVHSGAVVVPAVLAACEREGLGGDALLRGIAVGAELMCRLSLVAPRAIHTAGFHPTAVIGALAAAGGVAAALRLNAQQASSALGIAGSMAAGIIEYLAEGTSTKRMHAGWAAQSGIRAALMARGGFDGPRTVLEGKHGFFKAFAPSRTPDFSPLLDTLGSSWIMETIAFKPYACGTMTQPYIDCAVALAERGVQADQIHDIVCEVGEGTVHRLWEELAVKHRPPTAYAAKFSTPFCMAVGFFDRKAGFSQFTETRIHDPAVLALAGKIRYVIDPDNEYPANFTGHLRATLNDGTVQEVHQPHMRGGTREPLSRSELAAKFTDNAQHGGWSAALADEARVWCETVFDEPAVGSIVRFRQ</sequence>
<gene>
    <name evidence="4" type="ORF">AWB69_06513</name>
</gene>
<dbReference type="InterPro" id="IPR042188">
    <property type="entry name" value="MmgE/PrpD_sf_2"/>
</dbReference>
<dbReference type="PANTHER" id="PTHR16943:SF8">
    <property type="entry name" value="2-METHYLCITRATE DEHYDRATASE"/>
    <property type="match status" value="1"/>
</dbReference>
<dbReference type="InterPro" id="IPR005656">
    <property type="entry name" value="MmgE_PrpD"/>
</dbReference>
<evidence type="ECO:0000259" key="3">
    <source>
        <dbReference type="Pfam" id="PF19305"/>
    </source>
</evidence>
<dbReference type="Pfam" id="PF19305">
    <property type="entry name" value="MmgE_PrpD_C"/>
    <property type="match status" value="1"/>
</dbReference>
<dbReference type="SUPFAM" id="SSF103378">
    <property type="entry name" value="2-methylcitrate dehydratase PrpD"/>
    <property type="match status" value="1"/>
</dbReference>
<dbReference type="Gene3D" id="1.10.4100.10">
    <property type="entry name" value="2-methylcitrate dehydratase PrpD"/>
    <property type="match status" value="1"/>
</dbReference>
<organism evidence="4 5">
    <name type="scientific">Caballeronia udeis</name>
    <dbReference type="NCBI Taxonomy" id="1232866"/>
    <lineage>
        <taxon>Bacteria</taxon>
        <taxon>Pseudomonadati</taxon>
        <taxon>Pseudomonadota</taxon>
        <taxon>Betaproteobacteria</taxon>
        <taxon>Burkholderiales</taxon>
        <taxon>Burkholderiaceae</taxon>
        <taxon>Caballeronia</taxon>
    </lineage>
</organism>
<evidence type="ECO:0000259" key="2">
    <source>
        <dbReference type="Pfam" id="PF03972"/>
    </source>
</evidence>
<feature type="domain" description="MmgE/PrpD C-terminal" evidence="3">
    <location>
        <begin position="295"/>
        <end position="449"/>
    </location>
</feature>
<evidence type="ECO:0000313" key="4">
    <source>
        <dbReference type="EMBL" id="SAL59005.1"/>
    </source>
</evidence>
<dbReference type="InterPro" id="IPR045336">
    <property type="entry name" value="MmgE_PrpD_N"/>
</dbReference>
<name>A0A158IR50_9BURK</name>
<dbReference type="Proteomes" id="UP000054683">
    <property type="component" value="Unassembled WGS sequence"/>
</dbReference>
<comment type="similarity">
    <text evidence="1">Belongs to the PrpD family.</text>
</comment>
<reference evidence="4 5" key="1">
    <citation type="submission" date="2016-01" db="EMBL/GenBank/DDBJ databases">
        <authorList>
            <person name="Oliw E.H."/>
        </authorList>
    </citation>
    <scope>NUCLEOTIDE SEQUENCE [LARGE SCALE GENOMIC DNA]</scope>
    <source>
        <strain evidence="4">LMG 27134</strain>
    </source>
</reference>
<feature type="domain" description="MmgE/PrpD N-terminal" evidence="2">
    <location>
        <begin position="34"/>
        <end position="274"/>
    </location>
</feature>
<dbReference type="PANTHER" id="PTHR16943">
    <property type="entry name" value="2-METHYLCITRATE DEHYDRATASE-RELATED"/>
    <property type="match status" value="1"/>
</dbReference>
<dbReference type="Gene3D" id="3.30.1330.120">
    <property type="entry name" value="2-methylcitrate dehydratase PrpD"/>
    <property type="match status" value="1"/>
</dbReference>